<protein>
    <recommendedName>
        <fullName evidence="1">Polysaccharide biosynthesis enzyme WcbI domain-containing protein</fullName>
    </recommendedName>
</protein>
<dbReference type="RefSeq" id="WP_243696656.1">
    <property type="nucleotide sequence ID" value="NZ_PYAU01000001.1"/>
</dbReference>
<feature type="domain" description="Polysaccharide biosynthesis enzyme WcbI" evidence="1">
    <location>
        <begin position="28"/>
        <end position="221"/>
    </location>
</feature>
<organism evidence="2 3">
    <name type="scientific">Labedella gwakjiensis</name>
    <dbReference type="NCBI Taxonomy" id="390269"/>
    <lineage>
        <taxon>Bacteria</taxon>
        <taxon>Bacillati</taxon>
        <taxon>Actinomycetota</taxon>
        <taxon>Actinomycetes</taxon>
        <taxon>Micrococcales</taxon>
        <taxon>Microbacteriaceae</taxon>
        <taxon>Labedella</taxon>
    </lineage>
</organism>
<accession>A0A2P8GUZ5</accession>
<dbReference type="InterPro" id="IPR041307">
    <property type="entry name" value="WcbI"/>
</dbReference>
<comment type="caution">
    <text evidence="2">The sequence shown here is derived from an EMBL/GenBank/DDBJ whole genome shotgun (WGS) entry which is preliminary data.</text>
</comment>
<dbReference type="Proteomes" id="UP000241203">
    <property type="component" value="Unassembled WGS sequence"/>
</dbReference>
<proteinExistence type="predicted"/>
<name>A0A2P8GUZ5_9MICO</name>
<reference evidence="2 3" key="1">
    <citation type="submission" date="2018-03" db="EMBL/GenBank/DDBJ databases">
        <title>Genomic Encyclopedia of Archaeal and Bacterial Type Strains, Phase II (KMG-II): from individual species to whole genera.</title>
        <authorList>
            <person name="Goeker M."/>
        </authorList>
    </citation>
    <scope>NUCLEOTIDE SEQUENCE [LARGE SCALE GENOMIC DNA]</scope>
    <source>
        <strain evidence="2 3">DSM 21548</strain>
    </source>
</reference>
<dbReference type="Gene3D" id="3.40.50.12080">
    <property type="match status" value="1"/>
</dbReference>
<gene>
    <name evidence="2" type="ORF">CLV49_1396</name>
</gene>
<evidence type="ECO:0000313" key="3">
    <source>
        <dbReference type="Proteomes" id="UP000241203"/>
    </source>
</evidence>
<dbReference type="AlphaFoldDB" id="A0A2P8GUZ5"/>
<dbReference type="EMBL" id="PYAU01000001">
    <property type="protein sequence ID" value="PSL37789.1"/>
    <property type="molecule type" value="Genomic_DNA"/>
</dbReference>
<evidence type="ECO:0000259" key="1">
    <source>
        <dbReference type="Pfam" id="PF18588"/>
    </source>
</evidence>
<evidence type="ECO:0000313" key="2">
    <source>
        <dbReference type="EMBL" id="PSL37789.1"/>
    </source>
</evidence>
<dbReference type="Pfam" id="PF18588">
    <property type="entry name" value="WcbI"/>
    <property type="match status" value="1"/>
</dbReference>
<sequence length="301" mass="33045">MIEEPTLPTGRQRHYSSFFGAPVPDGLAVVVGNCQAESLRIVIDGPDLPTVRIPPVHELEPDDLPRLDRLLASASLVITQPIRDDYRGLPVGTRQLAARLPAEARLVVVPAVRHRSLHPAQVVVRHPDKPIEDPPLVAYHDLRTIAEALGHARPRLTAAVVAAIAQESTGELRMREERNGAVPISDVFDAPRFPLLRTINHPGNPVWSELARRVRDRAGLGDAVTDPGRELLSSVVAPREGVVIEAWGLDAEPDPHWYVDGRPVHDDEVRAAQLRWYSDNPDLLRLAADRHSSALAVVMSA</sequence>